<dbReference type="SUPFAM" id="SSF52833">
    <property type="entry name" value="Thioredoxin-like"/>
    <property type="match status" value="1"/>
</dbReference>
<dbReference type="GO" id="GO:0016491">
    <property type="term" value="F:oxidoreductase activity"/>
    <property type="evidence" value="ECO:0007669"/>
    <property type="project" value="InterPro"/>
</dbReference>
<dbReference type="PROSITE" id="PS51352">
    <property type="entry name" value="THIOREDOXIN_2"/>
    <property type="match status" value="1"/>
</dbReference>
<dbReference type="GO" id="GO:0016209">
    <property type="term" value="F:antioxidant activity"/>
    <property type="evidence" value="ECO:0007669"/>
    <property type="project" value="InterPro"/>
</dbReference>
<dbReference type="Gene3D" id="3.40.30.10">
    <property type="entry name" value="Glutaredoxin"/>
    <property type="match status" value="1"/>
</dbReference>
<gene>
    <name evidence="2" type="primary">resA</name>
    <name evidence="2" type="ORF">SCFA_450060</name>
</gene>
<organism evidence="2">
    <name type="scientific">anaerobic digester metagenome</name>
    <dbReference type="NCBI Taxonomy" id="1263854"/>
    <lineage>
        <taxon>unclassified sequences</taxon>
        <taxon>metagenomes</taxon>
        <taxon>ecological metagenomes</taxon>
    </lineage>
</organism>
<dbReference type="InterPro" id="IPR000866">
    <property type="entry name" value="AhpC/TSA"/>
</dbReference>
<protein>
    <submittedName>
        <fullName evidence="2">Thiol-disulfide oxidoreductase ResA</fullName>
    </submittedName>
</protein>
<dbReference type="InterPro" id="IPR036249">
    <property type="entry name" value="Thioredoxin-like_sf"/>
</dbReference>
<evidence type="ECO:0000259" key="1">
    <source>
        <dbReference type="PROSITE" id="PS51352"/>
    </source>
</evidence>
<evidence type="ECO:0000313" key="2">
    <source>
        <dbReference type="EMBL" id="VFU15830.1"/>
    </source>
</evidence>
<reference evidence="2" key="1">
    <citation type="submission" date="2019-03" db="EMBL/GenBank/DDBJ databases">
        <authorList>
            <person name="Hao L."/>
        </authorList>
    </citation>
    <scope>NUCLEOTIDE SEQUENCE</scope>
</reference>
<dbReference type="AlphaFoldDB" id="A0A485M1H6"/>
<proteinExistence type="predicted"/>
<dbReference type="EMBL" id="CAADRM010000109">
    <property type="protein sequence ID" value="VFU15830.1"/>
    <property type="molecule type" value="Genomic_DNA"/>
</dbReference>
<sequence length="198" mass="22046">MRRTFTAGLGMLSLLLVLFAAPLGAQDSREEHLRALNSLSLYTPEGAGERHYLGLKNAPEKITLGQIDAEVLIVEIFSMYCPHCQRHAPDAEKLYRALDSREEFRNKIKMIGIGIGNSPYEVGLFREKYALSFPLFDDRSSTVVGSLSGIYTPHYFGLKMKDGSIREIFYSKSGAFPDAEAFLEMIVEESGIQRGGNS</sequence>
<dbReference type="Pfam" id="PF00578">
    <property type="entry name" value="AhpC-TSA"/>
    <property type="match status" value="1"/>
</dbReference>
<feature type="domain" description="Thioredoxin" evidence="1">
    <location>
        <begin position="14"/>
        <end position="191"/>
    </location>
</feature>
<name>A0A485M1H6_9ZZZZ</name>
<accession>A0A485M1H6</accession>
<dbReference type="InterPro" id="IPR013766">
    <property type="entry name" value="Thioredoxin_domain"/>
</dbReference>